<name>A0AAW0VUF6_CHEQU</name>
<dbReference type="AlphaFoldDB" id="A0AAW0VUF6"/>
<keyword evidence="2" id="KW-1185">Reference proteome</keyword>
<evidence type="ECO:0000313" key="2">
    <source>
        <dbReference type="Proteomes" id="UP001445076"/>
    </source>
</evidence>
<comment type="caution">
    <text evidence="1">The sequence shown here is derived from an EMBL/GenBank/DDBJ whole genome shotgun (WGS) entry which is preliminary data.</text>
</comment>
<reference evidence="1 2" key="1">
    <citation type="journal article" date="2024" name="BMC Genomics">
        <title>Genome assembly of redclaw crayfish (Cherax quadricarinatus) provides insights into its immune adaptation and hypoxia tolerance.</title>
        <authorList>
            <person name="Liu Z."/>
            <person name="Zheng J."/>
            <person name="Li H."/>
            <person name="Fang K."/>
            <person name="Wang S."/>
            <person name="He J."/>
            <person name="Zhou D."/>
            <person name="Weng S."/>
            <person name="Chi M."/>
            <person name="Gu Z."/>
            <person name="He J."/>
            <person name="Li F."/>
            <person name="Wang M."/>
        </authorList>
    </citation>
    <scope>NUCLEOTIDE SEQUENCE [LARGE SCALE GENOMIC DNA]</scope>
    <source>
        <strain evidence="1">ZL_2023a</strain>
    </source>
</reference>
<dbReference type="PANTHER" id="PTHR28037:SF1">
    <property type="entry name" value="ALCOHOL O-ACETYLTRANSFERASE 1-RELATED"/>
    <property type="match status" value="1"/>
</dbReference>
<dbReference type="PANTHER" id="PTHR28037">
    <property type="entry name" value="ALCOHOL O-ACETYLTRANSFERASE 1-RELATED"/>
    <property type="match status" value="1"/>
</dbReference>
<accession>A0AAW0VUF6</accession>
<organism evidence="1 2">
    <name type="scientific">Cherax quadricarinatus</name>
    <name type="common">Australian red claw crayfish</name>
    <dbReference type="NCBI Taxonomy" id="27406"/>
    <lineage>
        <taxon>Eukaryota</taxon>
        <taxon>Metazoa</taxon>
        <taxon>Ecdysozoa</taxon>
        <taxon>Arthropoda</taxon>
        <taxon>Crustacea</taxon>
        <taxon>Multicrustacea</taxon>
        <taxon>Malacostraca</taxon>
        <taxon>Eumalacostraca</taxon>
        <taxon>Eucarida</taxon>
        <taxon>Decapoda</taxon>
        <taxon>Pleocyemata</taxon>
        <taxon>Astacidea</taxon>
        <taxon>Parastacoidea</taxon>
        <taxon>Parastacidae</taxon>
        <taxon>Cherax</taxon>
    </lineage>
</organism>
<dbReference type="EMBL" id="JARKIK010000425">
    <property type="protein sequence ID" value="KAK8720430.1"/>
    <property type="molecule type" value="Genomic_DNA"/>
</dbReference>
<gene>
    <name evidence="1" type="ORF">OTU49_013329</name>
</gene>
<evidence type="ECO:0008006" key="3">
    <source>
        <dbReference type="Google" id="ProtNLM"/>
    </source>
</evidence>
<proteinExistence type="predicted"/>
<protein>
    <recommendedName>
        <fullName evidence="3">Condensation domain-containing protein</fullName>
    </recommendedName>
</protein>
<dbReference type="Proteomes" id="UP001445076">
    <property type="component" value="Unassembled WGS sequence"/>
</dbReference>
<dbReference type="InterPro" id="IPR052058">
    <property type="entry name" value="Alcohol_O-acetyltransferase"/>
</dbReference>
<sequence length="371" mass="43224">EGEAMVNTPFNLSEGPLWQVRLMPLSSDYPCLWPEVKEKFPYQNKVLFNFHHGIVDGPDLLSITGLFMKLLEDYISKIPIDKQQFGQLVDHSHTSKIVQQMTEELEKDPQKLKLMLNELENKKHTPLLLEAFGTPSSSNVRTEHLQYSILDFSEVNKFSDKCKDRKITFNSGFVGVLNTALVELVREAGIIRDIYNISSLHPIDLRRYMKGYSEVYPMGFHTLSISHTMATPYNVKDIFWEYVKQFDTEFRSNLKNKQVLRDFALRKMTLPDTCNLDHLYATPSPPKYDYIFTNMFLPRFFNYGVGRRVQQTEIKYYLPLNASDFAFFSGICNIREKVEFDIFYSSHCMNSATAQMYFDKAVSVFREMINS</sequence>
<evidence type="ECO:0000313" key="1">
    <source>
        <dbReference type="EMBL" id="KAK8720430.1"/>
    </source>
</evidence>
<feature type="non-terminal residue" evidence="1">
    <location>
        <position position="1"/>
    </location>
</feature>